<evidence type="ECO:0000259" key="3">
    <source>
        <dbReference type="Pfam" id="PF19295"/>
    </source>
</evidence>
<dbReference type="InterPro" id="IPR000825">
    <property type="entry name" value="SUF_FeS_clus_asmbl_SufBD_core"/>
</dbReference>
<evidence type="ECO:0000259" key="2">
    <source>
        <dbReference type="Pfam" id="PF01458"/>
    </source>
</evidence>
<evidence type="ECO:0000256" key="1">
    <source>
        <dbReference type="ARBA" id="ARBA00043967"/>
    </source>
</evidence>
<dbReference type="InterPro" id="IPR011542">
    <property type="entry name" value="SUF_FeS_clus_asmbl_SufD"/>
</dbReference>
<proteinExistence type="inferred from homology"/>
<dbReference type="NCBIfam" id="TIGR01981">
    <property type="entry name" value="sufD"/>
    <property type="match status" value="1"/>
</dbReference>
<dbReference type="InterPro" id="IPR037284">
    <property type="entry name" value="SUF_FeS_clus_asmbl_SufBD_sf"/>
</dbReference>
<name>A0A450XFE5_9GAMM</name>
<dbReference type="AlphaFoldDB" id="A0A450XFE5"/>
<feature type="domain" description="SUF system FeS cluster assembly SufBD core" evidence="2">
    <location>
        <begin position="192"/>
        <end position="423"/>
    </location>
</feature>
<dbReference type="PANTHER" id="PTHR43575">
    <property type="entry name" value="PROTEIN ABCI7, CHLOROPLASTIC"/>
    <property type="match status" value="1"/>
</dbReference>
<dbReference type="PANTHER" id="PTHR43575:SF1">
    <property type="entry name" value="PROTEIN ABCI7, CHLOROPLASTIC"/>
    <property type="match status" value="1"/>
</dbReference>
<dbReference type="Pfam" id="PF19295">
    <property type="entry name" value="SufBD_N"/>
    <property type="match status" value="1"/>
</dbReference>
<accession>A0A450XFE5</accession>
<dbReference type="Pfam" id="PF01458">
    <property type="entry name" value="SUFBD_core"/>
    <property type="match status" value="1"/>
</dbReference>
<organism evidence="4">
    <name type="scientific">Candidatus Kentrum sp. MB</name>
    <dbReference type="NCBI Taxonomy" id="2138164"/>
    <lineage>
        <taxon>Bacteria</taxon>
        <taxon>Pseudomonadati</taxon>
        <taxon>Pseudomonadota</taxon>
        <taxon>Gammaproteobacteria</taxon>
        <taxon>Candidatus Kentrum</taxon>
    </lineage>
</organism>
<gene>
    <name evidence="4" type="ORF">BECKMB1821G_GA0114241_10327</name>
</gene>
<reference evidence="4" key="1">
    <citation type="submission" date="2019-02" db="EMBL/GenBank/DDBJ databases">
        <authorList>
            <person name="Gruber-Vodicka R. H."/>
            <person name="Seah K. B. B."/>
        </authorList>
    </citation>
    <scope>NUCLEOTIDE SEQUENCE</scope>
    <source>
        <strain evidence="4">BECK_BZ197</strain>
    </source>
</reference>
<dbReference type="InterPro" id="IPR045595">
    <property type="entry name" value="SufBD_N"/>
</dbReference>
<dbReference type="GO" id="GO:0016226">
    <property type="term" value="P:iron-sulfur cluster assembly"/>
    <property type="evidence" value="ECO:0007669"/>
    <property type="project" value="InterPro"/>
</dbReference>
<evidence type="ECO:0000313" key="4">
    <source>
        <dbReference type="EMBL" id="VFK28017.1"/>
    </source>
</evidence>
<protein>
    <submittedName>
        <fullName evidence="4">Iron-regulated ABC transporter permease protein SufD</fullName>
    </submittedName>
</protein>
<feature type="domain" description="SUF system FeS cluster assembly SufBD N-terminal" evidence="3">
    <location>
        <begin position="21"/>
        <end position="183"/>
    </location>
</feature>
<comment type="similarity">
    <text evidence="1">Belongs to the iron-sulfur cluster assembly SufBD family.</text>
</comment>
<dbReference type="SUPFAM" id="SSF101960">
    <property type="entry name" value="Stabilizer of iron transporter SufD"/>
    <property type="match status" value="1"/>
</dbReference>
<dbReference type="EMBL" id="CAADFO010000032">
    <property type="protein sequence ID" value="VFK28017.1"/>
    <property type="molecule type" value="Genomic_DNA"/>
</dbReference>
<dbReference type="InterPro" id="IPR055346">
    <property type="entry name" value="Fe-S_cluster_assembly_SufBD"/>
</dbReference>
<sequence length="462" mass="51029">MNIVDKYRTEFLSGRSRLSGPEWLRRRRNDAFQRFAEIGLPSSHQEAWKYTPIDAISERLYRPWDEKISTLPQPGDISALSLPDEAAHCLVFLNGHYVQSLSRINALPDGVIVDGLANHASAPSNTFFDALQKYLDRSLTVTSFEPSPSHALTNGFAALNGAFWSDGAFIHLTPGASIDIPIHLLFISTLDDEQIITHPRILIVAEENSAVEIIEHFTSLGEKDASHFTNVVTEVSVGDGAHVKHCKIQNEAQHALHIATLRTHQEKDSHFSSHSVSVGGRLTRNDIHAVIGAEGGECMLDGLYMVDGRQHVDYHTRIEHAKPHGASRQRYKGVLAGKAHGVFDGQVHVHPDAQHTDAKQRNENLLLSKDAQVDTRPQLDIFADDVQCAHGATVGQLDKDMVFYLRARGIATDMALNLLTYGFVNEILALAPIPAIKPMLGKIVLTKLPNADMTDQMLELTP</sequence>